<dbReference type="EMBL" id="CP124755">
    <property type="protein sequence ID" value="WGZ91879.1"/>
    <property type="molecule type" value="Genomic_DNA"/>
</dbReference>
<dbReference type="KEGG" id="tdu:QJT80_05210"/>
<reference evidence="1" key="2">
    <citation type="submission" date="2023-04" db="EMBL/GenBank/DDBJ databases">
        <authorList>
            <person name="Beletskiy A.V."/>
            <person name="Mardanov A.V."/>
            <person name="Ravin N.V."/>
        </authorList>
    </citation>
    <scope>NUCLEOTIDE SEQUENCE</scope>
    <source>
        <strain evidence="1">GKL-01</strain>
    </source>
</reference>
<reference evidence="1" key="1">
    <citation type="journal article" date="2023" name="Int. J. Mol. Sci.">
        <title>Metagenomics Revealed a New Genus 'Candidatus Thiocaldithrix dubininis' gen. nov., sp. nov. and a New Species 'Candidatus Thiothrix putei' sp. nov. in the Family Thiotrichaceae, Some Members of Which Have Traits of Both Na+- and H+-Motive Energetics.</title>
        <authorList>
            <person name="Ravin N.V."/>
            <person name="Muntyan M.S."/>
            <person name="Smolyakov D.D."/>
            <person name="Rudenko T.S."/>
            <person name="Beletsky A.V."/>
            <person name="Mardanov A.V."/>
            <person name="Grabovich M.Y."/>
        </authorList>
    </citation>
    <scope>NUCLEOTIDE SEQUENCE</scope>
    <source>
        <strain evidence="1">GKL-01</strain>
    </source>
</reference>
<dbReference type="AlphaFoldDB" id="A0AA95HBA9"/>
<gene>
    <name evidence="1" type="ORF">QJT80_05210</name>
</gene>
<protein>
    <submittedName>
        <fullName evidence="1">Uncharacterized protein</fullName>
    </submittedName>
</protein>
<evidence type="ECO:0000313" key="1">
    <source>
        <dbReference type="EMBL" id="WGZ91879.1"/>
    </source>
</evidence>
<dbReference type="Proteomes" id="UP001300672">
    <property type="component" value="Chromosome"/>
</dbReference>
<accession>A0AA95HBA9</accession>
<organism evidence="1">
    <name type="scientific">Candidatus Thiocaldithrix dubininis</name>
    <dbReference type="NCBI Taxonomy" id="3080823"/>
    <lineage>
        <taxon>Bacteria</taxon>
        <taxon>Pseudomonadati</taxon>
        <taxon>Pseudomonadota</taxon>
        <taxon>Gammaproteobacteria</taxon>
        <taxon>Thiotrichales</taxon>
        <taxon>Thiotrichaceae</taxon>
        <taxon>Candidatus Thiocaldithrix</taxon>
    </lineage>
</organism>
<sequence length="249" mass="27607">MLQRLFISTCAALLLVGCTTTETKPVSPTSTRVPAKVAQPAAKAVKPVLKPKAVVKPQTTPVKAIERAPANSDAALGKQWASCAGDIEGLNLFIGYMLKQSPQELLRNPRMQDPLASFQKFPLMRDSLYAYAQAASANPALVATHYQQVSNQQYTKYMTDAAPLFKAVQQAPAERDSAVFPNWQRIYFKQVMGMIQNVMGCVEILKQEHNRFDSHVVPNLRYEAVDAVLTQKVKVQLHIPSKKRARKVS</sequence>
<proteinExistence type="predicted"/>
<dbReference type="PROSITE" id="PS51257">
    <property type="entry name" value="PROKAR_LIPOPROTEIN"/>
    <property type="match status" value="1"/>
</dbReference>
<name>A0AA95HBA9_9GAMM</name>